<proteinExistence type="predicted"/>
<evidence type="ECO:0000256" key="5">
    <source>
        <dbReference type="SAM" id="Phobius"/>
    </source>
</evidence>
<dbReference type="Gene3D" id="3.40.50.80">
    <property type="entry name" value="Nucleotide-binding domain of ferredoxin-NADP reductase (FNR) module"/>
    <property type="match status" value="1"/>
</dbReference>
<dbReference type="InterPro" id="IPR017938">
    <property type="entry name" value="Riboflavin_synthase-like_b-brl"/>
</dbReference>
<keyword evidence="5" id="KW-0472">Membrane</keyword>
<evidence type="ECO:0000256" key="4">
    <source>
        <dbReference type="ARBA" id="ARBA00023004"/>
    </source>
</evidence>
<dbReference type="Pfam" id="PF00111">
    <property type="entry name" value="Fer2"/>
    <property type="match status" value="1"/>
</dbReference>
<dbReference type="AlphaFoldDB" id="A0A1E7Q7N5"/>
<feature type="transmembrane region" description="Helical" evidence="5">
    <location>
        <begin position="211"/>
        <end position="234"/>
    </location>
</feature>
<dbReference type="RefSeq" id="WP_070049665.1">
    <property type="nucleotide sequence ID" value="NZ_CBCSDO010000010.1"/>
</dbReference>
<feature type="domain" description="FAD-binding FR-type" evidence="7">
    <location>
        <begin position="344"/>
        <end position="479"/>
    </location>
</feature>
<dbReference type="Proteomes" id="UP000242258">
    <property type="component" value="Unassembled WGS sequence"/>
</dbReference>
<evidence type="ECO:0000256" key="3">
    <source>
        <dbReference type="ARBA" id="ARBA00022827"/>
    </source>
</evidence>
<dbReference type="InterPro" id="IPR012675">
    <property type="entry name" value="Beta-grasp_dom_sf"/>
</dbReference>
<dbReference type="PRINTS" id="PR00371">
    <property type="entry name" value="FPNCR"/>
</dbReference>
<evidence type="ECO:0000259" key="7">
    <source>
        <dbReference type="PROSITE" id="PS51384"/>
    </source>
</evidence>
<dbReference type="Pfam" id="PF00970">
    <property type="entry name" value="FAD_binding_6"/>
    <property type="match status" value="1"/>
</dbReference>
<keyword evidence="5" id="KW-0812">Transmembrane</keyword>
<keyword evidence="5" id="KW-1133">Transmembrane helix</keyword>
<keyword evidence="8" id="KW-0830">Ubiquinone</keyword>
<dbReference type="PANTHER" id="PTHR43644:SF1">
    <property type="entry name" value="NAD(P)H-FLAVIN REDUCTASE"/>
    <property type="match status" value="1"/>
</dbReference>
<keyword evidence="1" id="KW-0813">Transport</keyword>
<dbReference type="Gene3D" id="3.10.20.30">
    <property type="match status" value="1"/>
</dbReference>
<dbReference type="Pfam" id="PF00175">
    <property type="entry name" value="NAD_binding_1"/>
    <property type="match status" value="1"/>
</dbReference>
<dbReference type="OrthoDB" id="9806195at2"/>
<dbReference type="GO" id="GO:0016491">
    <property type="term" value="F:oxidoreductase activity"/>
    <property type="evidence" value="ECO:0007669"/>
    <property type="project" value="InterPro"/>
</dbReference>
<dbReference type="SUPFAM" id="SSF63380">
    <property type="entry name" value="Riboflavin synthase domain-like"/>
    <property type="match status" value="1"/>
</dbReference>
<dbReference type="SUPFAM" id="SSF54292">
    <property type="entry name" value="2Fe-2S ferredoxin-like"/>
    <property type="match status" value="1"/>
</dbReference>
<keyword evidence="4" id="KW-0408">Iron</keyword>
<keyword evidence="9" id="KW-1185">Reference proteome</keyword>
<dbReference type="EMBL" id="MKEK01000001">
    <property type="protein sequence ID" value="OEY70111.1"/>
    <property type="molecule type" value="Genomic_DNA"/>
</dbReference>
<dbReference type="PANTHER" id="PTHR43644">
    <property type="entry name" value="NA(+)-TRANSLOCATING NADH-QUINONE REDUCTASE SUBUNIT"/>
    <property type="match status" value="1"/>
</dbReference>
<dbReference type="STRING" id="1628148.BI198_11445"/>
<protein>
    <submittedName>
        <fullName evidence="8">Na+-transporting NADH:ubiquinone oxidoreductase subunit F</fullName>
    </submittedName>
</protein>
<feature type="domain" description="2Fe-2S ferredoxin-type" evidence="6">
    <location>
        <begin position="248"/>
        <end position="344"/>
    </location>
</feature>
<name>A0A1E7Q7N5_9GAMM</name>
<dbReference type="InterPro" id="IPR008333">
    <property type="entry name" value="Cbr1-like_FAD-bd_dom"/>
</dbReference>
<dbReference type="GO" id="GO:0051536">
    <property type="term" value="F:iron-sulfur cluster binding"/>
    <property type="evidence" value="ECO:0007669"/>
    <property type="project" value="InterPro"/>
</dbReference>
<sequence>MNMVRKIHKWSSVIVGIQLMIWLGSGMYFNFMDHTKAAGNTYKSNKVTPVDWQELKLKGLELKEPKMVLQQQLASNSLALIELVGKPYYLLNHQRGLYDNFVNKHSMVDAITGEPVIIDNSFAEALAAQSYTGPGQIVSTTLMQPPIADLLKQKNAVWQVNYSDDINTSVYVEADSGRIAGHSDDDKRLADFFLKLHFMDYANEGSFNNEFMMFFAFFTLFLSGTGLVWTIDLAKRGQYKIKLFARKNTVKLFDSNQKSMGQLAFSNHKNLLDGLVDHNIILPSTCGGGGTCGRCRIMINQNIKKTAADLLHFSNQELEQGYRLACQHFSDDVEHMTLMDITDAKKYKLELVSSVYLSPYIKELRFKAHSKVPVQYKAGAFMRFFIPDSECHSIPADLPSELKPYWQHISPLDYQHRACSRSYSLASIDENTNELMFVIKLQSAGEPDVLPGIGSNFLGNLKVGDTVEALGPFEEFYANENSQKNIVLVGAGSGMAPLKALVEEQLFIQNRNSIDKTNAKPAREIHFFYGARNENDIVYVDYFYELAKQYPHFYYYPVLSRPDKDWLGATGYAQHVLALNWQNIVAQGDPEFYLCGPKGLMDDTIRLLRDKGVPESDIAFDVFS</sequence>
<evidence type="ECO:0000313" key="9">
    <source>
        <dbReference type="Proteomes" id="UP000242258"/>
    </source>
</evidence>
<keyword evidence="3" id="KW-0274">FAD</keyword>
<evidence type="ECO:0000256" key="2">
    <source>
        <dbReference type="ARBA" id="ARBA00022630"/>
    </source>
</evidence>
<dbReference type="Gene3D" id="2.40.30.10">
    <property type="entry name" value="Translation factors"/>
    <property type="match status" value="1"/>
</dbReference>
<accession>A0A1E7Q7N5</accession>
<dbReference type="SUPFAM" id="SSF52343">
    <property type="entry name" value="Ferredoxin reductase-like, C-terminal NADP-linked domain"/>
    <property type="match status" value="1"/>
</dbReference>
<comment type="caution">
    <text evidence="8">The sequence shown here is derived from an EMBL/GenBank/DDBJ whole genome shotgun (WGS) entry which is preliminary data.</text>
</comment>
<dbReference type="InterPro" id="IPR017927">
    <property type="entry name" value="FAD-bd_FR_type"/>
</dbReference>
<dbReference type="PROSITE" id="PS51085">
    <property type="entry name" value="2FE2S_FER_2"/>
    <property type="match status" value="1"/>
</dbReference>
<evidence type="ECO:0000313" key="8">
    <source>
        <dbReference type="EMBL" id="OEY70111.1"/>
    </source>
</evidence>
<dbReference type="InterPro" id="IPR001433">
    <property type="entry name" value="OxRdtase_FAD/NAD-bd"/>
</dbReference>
<evidence type="ECO:0000256" key="1">
    <source>
        <dbReference type="ARBA" id="ARBA00022448"/>
    </source>
</evidence>
<organism evidence="8 9">
    <name type="scientific">Rheinheimera salexigens</name>
    <dbReference type="NCBI Taxonomy" id="1628148"/>
    <lineage>
        <taxon>Bacteria</taxon>
        <taxon>Pseudomonadati</taxon>
        <taxon>Pseudomonadota</taxon>
        <taxon>Gammaproteobacteria</taxon>
        <taxon>Chromatiales</taxon>
        <taxon>Chromatiaceae</taxon>
        <taxon>Rheinheimera</taxon>
    </lineage>
</organism>
<reference evidence="9" key="1">
    <citation type="submission" date="2016-09" db="EMBL/GenBank/DDBJ databases">
        <authorList>
            <person name="Wan X."/>
            <person name="Hou S."/>
        </authorList>
    </citation>
    <scope>NUCLEOTIDE SEQUENCE [LARGE SCALE GENOMIC DNA]</scope>
    <source>
        <strain evidence="9">KH87</strain>
    </source>
</reference>
<dbReference type="InterPro" id="IPR039261">
    <property type="entry name" value="FNR_nucleotide-bd"/>
</dbReference>
<feature type="transmembrane region" description="Helical" evidence="5">
    <location>
        <begin position="12"/>
        <end position="31"/>
    </location>
</feature>
<dbReference type="InterPro" id="IPR036010">
    <property type="entry name" value="2Fe-2S_ferredoxin-like_sf"/>
</dbReference>
<dbReference type="InterPro" id="IPR001709">
    <property type="entry name" value="Flavoprot_Pyr_Nucl_cyt_Rdtase"/>
</dbReference>
<evidence type="ECO:0000259" key="6">
    <source>
        <dbReference type="PROSITE" id="PS51085"/>
    </source>
</evidence>
<gene>
    <name evidence="8" type="ORF">BI198_11445</name>
</gene>
<dbReference type="PROSITE" id="PS51384">
    <property type="entry name" value="FAD_FR"/>
    <property type="match status" value="1"/>
</dbReference>
<keyword evidence="2" id="KW-0285">Flavoprotein</keyword>
<dbReference type="InterPro" id="IPR001041">
    <property type="entry name" value="2Fe-2S_ferredoxin-type"/>
</dbReference>